<feature type="compositionally biased region" description="Low complexity" evidence="1">
    <location>
        <begin position="13"/>
        <end position="46"/>
    </location>
</feature>
<dbReference type="Proteomes" id="UP000470246">
    <property type="component" value="Unassembled WGS sequence"/>
</dbReference>
<feature type="compositionally biased region" description="Low complexity" evidence="1">
    <location>
        <begin position="90"/>
        <end position="99"/>
    </location>
</feature>
<evidence type="ECO:0000313" key="4">
    <source>
        <dbReference type="Proteomes" id="UP000470246"/>
    </source>
</evidence>
<feature type="compositionally biased region" description="Polar residues" evidence="1">
    <location>
        <begin position="1"/>
        <end position="12"/>
    </location>
</feature>
<keyword evidence="2" id="KW-0812">Transmembrane</keyword>
<reference evidence="3 4" key="1">
    <citation type="submission" date="2020-02" db="EMBL/GenBank/DDBJ databases">
        <title>Geodermatophilus sabuli CPCC 205279 I12A-02694.</title>
        <authorList>
            <person name="Jiang Z."/>
        </authorList>
    </citation>
    <scope>NUCLEOTIDE SEQUENCE [LARGE SCALE GENOMIC DNA]</scope>
    <source>
        <strain evidence="3 4">I12A-02694</strain>
    </source>
</reference>
<feature type="transmembrane region" description="Helical" evidence="2">
    <location>
        <begin position="116"/>
        <end position="136"/>
    </location>
</feature>
<dbReference type="RefSeq" id="WP_163481941.1">
    <property type="nucleotide sequence ID" value="NZ_JAAGWF010000010.1"/>
</dbReference>
<accession>A0A7K3W1W2</accession>
<proteinExistence type="predicted"/>
<evidence type="ECO:0000256" key="1">
    <source>
        <dbReference type="SAM" id="MobiDB-lite"/>
    </source>
</evidence>
<organism evidence="3 4">
    <name type="scientific">Geodermatophilus sabuli</name>
    <dbReference type="NCBI Taxonomy" id="1564158"/>
    <lineage>
        <taxon>Bacteria</taxon>
        <taxon>Bacillati</taxon>
        <taxon>Actinomycetota</taxon>
        <taxon>Actinomycetes</taxon>
        <taxon>Geodermatophilales</taxon>
        <taxon>Geodermatophilaceae</taxon>
        <taxon>Geodermatophilus</taxon>
    </lineage>
</organism>
<dbReference type="AlphaFoldDB" id="A0A7K3W1W2"/>
<dbReference type="EMBL" id="JAAGWF010000010">
    <property type="protein sequence ID" value="NEK58598.1"/>
    <property type="molecule type" value="Genomic_DNA"/>
</dbReference>
<evidence type="ECO:0000313" key="3">
    <source>
        <dbReference type="EMBL" id="NEK58598.1"/>
    </source>
</evidence>
<evidence type="ECO:0008006" key="5">
    <source>
        <dbReference type="Google" id="ProtNLM"/>
    </source>
</evidence>
<protein>
    <recommendedName>
        <fullName evidence="5">Cell division protein FtsL</fullName>
    </recommendedName>
</protein>
<feature type="compositionally biased region" description="Pro residues" evidence="1">
    <location>
        <begin position="47"/>
        <end position="58"/>
    </location>
</feature>
<feature type="region of interest" description="Disordered" evidence="1">
    <location>
        <begin position="206"/>
        <end position="225"/>
    </location>
</feature>
<evidence type="ECO:0000256" key="2">
    <source>
        <dbReference type="SAM" id="Phobius"/>
    </source>
</evidence>
<keyword evidence="2" id="KW-0472">Membrane</keyword>
<feature type="compositionally biased region" description="Pro residues" evidence="1">
    <location>
        <begin position="212"/>
        <end position="225"/>
    </location>
</feature>
<sequence>MSATARSAGANTRSAGAPADAGAGRPAPVRRSAPRAVPPLRAAAPRRPVPTPPPPPVPAASLPVAAPERPARAHSGPVRTGSLRSRPARASGTPSRSTPAPAPARVRRGAVGTRRAPLVLLVVGLLVATTLGLLFLNTAIAVNSLKATQLETANADRAQEVQRLEQQVITGGTPARLAAEATEAGLVPAGPAAYLVIGEDGTVTLRGEPAPAEAPAPVPEPGSGG</sequence>
<name>A0A7K3W1W2_9ACTN</name>
<keyword evidence="4" id="KW-1185">Reference proteome</keyword>
<gene>
    <name evidence="3" type="ORF">GCU56_12030</name>
</gene>
<feature type="region of interest" description="Disordered" evidence="1">
    <location>
        <begin position="1"/>
        <end position="109"/>
    </location>
</feature>
<keyword evidence="2" id="KW-1133">Transmembrane helix</keyword>
<comment type="caution">
    <text evidence="3">The sequence shown here is derived from an EMBL/GenBank/DDBJ whole genome shotgun (WGS) entry which is preliminary data.</text>
</comment>